<keyword evidence="2" id="KW-1185">Reference proteome</keyword>
<protein>
    <submittedName>
        <fullName evidence="1">Uncharacterized protein</fullName>
    </submittedName>
</protein>
<proteinExistence type="predicted"/>
<gene>
    <name evidence="1" type="ORF">F0U60_35705</name>
</gene>
<evidence type="ECO:0000313" key="2">
    <source>
        <dbReference type="Proteomes" id="UP001611383"/>
    </source>
</evidence>
<sequence length="101" mass="11616">MQTRRFKMLLEEHRIELGRDQPVQMFVAHADTVTVRGRVSVMAIYRDQVERVTLPMSRASLKPARFRVAQSVRLERFGFVVDVKLARVPSPTSYGDGLRLS</sequence>
<organism evidence="1 2">
    <name type="scientific">Archangium minus</name>
    <dbReference type="NCBI Taxonomy" id="83450"/>
    <lineage>
        <taxon>Bacteria</taxon>
        <taxon>Pseudomonadati</taxon>
        <taxon>Myxococcota</taxon>
        <taxon>Myxococcia</taxon>
        <taxon>Myxococcales</taxon>
        <taxon>Cystobacterineae</taxon>
        <taxon>Archangiaceae</taxon>
        <taxon>Archangium</taxon>
    </lineage>
</organism>
<dbReference type="Proteomes" id="UP001611383">
    <property type="component" value="Chromosome"/>
</dbReference>
<accession>A0ABY9X0F5</accession>
<reference evidence="1 2" key="1">
    <citation type="submission" date="2019-08" db="EMBL/GenBank/DDBJ databases">
        <title>Archangium and Cystobacter genomes.</title>
        <authorList>
            <person name="Chen I.-C.K."/>
            <person name="Wielgoss S."/>
        </authorList>
    </citation>
    <scope>NUCLEOTIDE SEQUENCE [LARGE SCALE GENOMIC DNA]</scope>
    <source>
        <strain evidence="1 2">Cbm 6</strain>
    </source>
</reference>
<dbReference type="RefSeq" id="WP_395806532.1">
    <property type="nucleotide sequence ID" value="NZ_CP043494.1"/>
</dbReference>
<dbReference type="EMBL" id="CP043494">
    <property type="protein sequence ID" value="WNG48866.1"/>
    <property type="molecule type" value="Genomic_DNA"/>
</dbReference>
<name>A0ABY9X0F5_9BACT</name>
<evidence type="ECO:0000313" key="1">
    <source>
        <dbReference type="EMBL" id="WNG48866.1"/>
    </source>
</evidence>